<evidence type="ECO:0000313" key="6">
    <source>
        <dbReference type="EMBL" id="SDQ19074.1"/>
    </source>
</evidence>
<dbReference type="InterPro" id="IPR002711">
    <property type="entry name" value="HNH"/>
</dbReference>
<accession>A0A1H0YVA8</accession>
<evidence type="ECO:0000256" key="3">
    <source>
        <dbReference type="ARBA" id="ARBA00038412"/>
    </source>
</evidence>
<evidence type="ECO:0000259" key="5">
    <source>
        <dbReference type="SMART" id="SM00507"/>
    </source>
</evidence>
<feature type="domain" description="HNH nuclease" evidence="5">
    <location>
        <begin position="21"/>
        <end position="81"/>
    </location>
</feature>
<dbReference type="GO" id="GO:0004519">
    <property type="term" value="F:endonuclease activity"/>
    <property type="evidence" value="ECO:0007669"/>
    <property type="project" value="UniProtKB-KW"/>
</dbReference>
<dbReference type="PANTHER" id="PTHR41286:SF1">
    <property type="entry name" value="HNH NUCLEASE YAJD-RELATED"/>
    <property type="match status" value="1"/>
</dbReference>
<evidence type="ECO:0000313" key="7">
    <source>
        <dbReference type="Proteomes" id="UP000199481"/>
    </source>
</evidence>
<evidence type="ECO:0000256" key="2">
    <source>
        <dbReference type="ARBA" id="ARBA00022801"/>
    </source>
</evidence>
<keyword evidence="6" id="KW-0255">Endonuclease</keyword>
<gene>
    <name evidence="6" type="ORF">SAMN04487752_1174</name>
</gene>
<protein>
    <recommendedName>
        <fullName evidence="4">Putative HNH nuclease YajD</fullName>
    </recommendedName>
</protein>
<comment type="similarity">
    <text evidence="3">Belongs to the HNH nuclease family.</text>
</comment>
<keyword evidence="2" id="KW-0378">Hydrolase</keyword>
<proteinExistence type="inferred from homology"/>
<dbReference type="Pfam" id="PF01844">
    <property type="entry name" value="HNH"/>
    <property type="match status" value="1"/>
</dbReference>
<dbReference type="GO" id="GO:0008270">
    <property type="term" value="F:zinc ion binding"/>
    <property type="evidence" value="ECO:0007669"/>
    <property type="project" value="InterPro"/>
</dbReference>
<reference evidence="7" key="1">
    <citation type="submission" date="2016-10" db="EMBL/GenBank/DDBJ databases">
        <authorList>
            <person name="Varghese N."/>
            <person name="Submissions S."/>
        </authorList>
    </citation>
    <scope>NUCLEOTIDE SEQUENCE [LARGE SCALE GENOMIC DNA]</scope>
    <source>
        <strain evidence="7">MPL-11</strain>
    </source>
</reference>
<name>A0A1H0YVA8_9LACT</name>
<dbReference type="AlphaFoldDB" id="A0A1H0YVA8"/>
<dbReference type="Gene3D" id="1.10.30.50">
    <property type="match status" value="1"/>
</dbReference>
<dbReference type="SMART" id="SM00507">
    <property type="entry name" value="HNHc"/>
    <property type="match status" value="1"/>
</dbReference>
<evidence type="ECO:0000256" key="1">
    <source>
        <dbReference type="ARBA" id="ARBA00022722"/>
    </source>
</evidence>
<dbReference type="PANTHER" id="PTHR41286">
    <property type="entry name" value="HNH NUCLEASE YAJD-RELATED"/>
    <property type="match status" value="1"/>
</dbReference>
<organism evidence="6 7">
    <name type="scientific">Carnobacterium viridans</name>
    <dbReference type="NCBI Taxonomy" id="174587"/>
    <lineage>
        <taxon>Bacteria</taxon>
        <taxon>Bacillati</taxon>
        <taxon>Bacillota</taxon>
        <taxon>Bacilli</taxon>
        <taxon>Lactobacillales</taxon>
        <taxon>Carnobacteriaceae</taxon>
        <taxon>Carnobacterium</taxon>
    </lineage>
</organism>
<dbReference type="GO" id="GO:0003676">
    <property type="term" value="F:nucleic acid binding"/>
    <property type="evidence" value="ECO:0007669"/>
    <property type="project" value="InterPro"/>
</dbReference>
<keyword evidence="1" id="KW-0540">Nuclease</keyword>
<dbReference type="GO" id="GO:0005829">
    <property type="term" value="C:cytosol"/>
    <property type="evidence" value="ECO:0007669"/>
    <property type="project" value="TreeGrafter"/>
</dbReference>
<keyword evidence="7" id="KW-1185">Reference proteome</keyword>
<evidence type="ECO:0000256" key="4">
    <source>
        <dbReference type="ARBA" id="ARBA00040194"/>
    </source>
</evidence>
<dbReference type="OrthoDB" id="9811997at2"/>
<dbReference type="GO" id="GO:0016787">
    <property type="term" value="F:hydrolase activity"/>
    <property type="evidence" value="ECO:0007669"/>
    <property type="project" value="UniProtKB-KW"/>
</dbReference>
<dbReference type="CDD" id="cd00085">
    <property type="entry name" value="HNHc"/>
    <property type="match status" value="1"/>
</dbReference>
<dbReference type="Proteomes" id="UP000199481">
    <property type="component" value="Unassembled WGS sequence"/>
</dbReference>
<dbReference type="EMBL" id="FNJW01000008">
    <property type="protein sequence ID" value="SDQ19074.1"/>
    <property type="molecule type" value="Genomic_DNA"/>
</dbReference>
<dbReference type="InterPro" id="IPR003615">
    <property type="entry name" value="HNH_nuc"/>
</dbReference>
<sequence length="103" mass="12711">MLNVLTKEDRDKFYNASTWRRLRLEIIKRDNYECQWCKQKGIVTSKEDTTLIVDHIKELETHPELALEPSNLRTLCFYHHEVRHDRMFKGKKKENKWIEDEWY</sequence>